<accession>A0A850LI80</accession>
<dbReference type="RefSeq" id="WP_144084109.1">
    <property type="nucleotide sequence ID" value="NZ_JABXIY010000033.1"/>
</dbReference>
<dbReference type="InterPro" id="IPR011991">
    <property type="entry name" value="ArsR-like_HTH"/>
</dbReference>
<dbReference type="InterPro" id="IPR000835">
    <property type="entry name" value="HTH_MarR-typ"/>
</dbReference>
<feature type="compositionally biased region" description="Polar residues" evidence="1">
    <location>
        <begin position="1"/>
        <end position="10"/>
    </location>
</feature>
<dbReference type="PIRSF" id="PIRSF036158">
    <property type="entry name" value="UCP036158_MarR"/>
    <property type="match status" value="1"/>
</dbReference>
<gene>
    <name evidence="3" type="ORF">HW564_12855</name>
</gene>
<dbReference type="EMBL" id="JABXIY010000033">
    <property type="protein sequence ID" value="NVK97814.1"/>
    <property type="molecule type" value="Genomic_DNA"/>
</dbReference>
<organism evidence="3 4">
    <name type="scientific">Ruegeria pomeroyi</name>
    <dbReference type="NCBI Taxonomy" id="89184"/>
    <lineage>
        <taxon>Bacteria</taxon>
        <taxon>Pseudomonadati</taxon>
        <taxon>Pseudomonadota</taxon>
        <taxon>Alphaproteobacteria</taxon>
        <taxon>Rhodobacterales</taxon>
        <taxon>Roseobacteraceae</taxon>
        <taxon>Ruegeria</taxon>
    </lineage>
</organism>
<dbReference type="SUPFAM" id="SSF46785">
    <property type="entry name" value="Winged helix' DNA-binding domain"/>
    <property type="match status" value="1"/>
</dbReference>
<evidence type="ECO:0000256" key="1">
    <source>
        <dbReference type="SAM" id="MobiDB-lite"/>
    </source>
</evidence>
<dbReference type="GO" id="GO:0003677">
    <property type="term" value="F:DNA binding"/>
    <property type="evidence" value="ECO:0007669"/>
    <property type="project" value="UniProtKB-KW"/>
</dbReference>
<dbReference type="Gene3D" id="1.10.10.10">
    <property type="entry name" value="Winged helix-like DNA-binding domain superfamily/Winged helix DNA-binding domain"/>
    <property type="match status" value="1"/>
</dbReference>
<feature type="domain" description="HTH marR-type" evidence="2">
    <location>
        <begin position="72"/>
        <end position="137"/>
    </location>
</feature>
<comment type="caution">
    <text evidence="3">The sequence shown here is derived from an EMBL/GenBank/DDBJ whole genome shotgun (WGS) entry which is preliminary data.</text>
</comment>
<reference evidence="3 4" key="1">
    <citation type="journal article" date="2020" name="Proc. Natl. Acad. Sci. U.S.A.">
        <title>Ecological drivers of bacterial community assembly in synthetic phycospheres.</title>
        <authorList>
            <person name="Fu H."/>
            <person name="Uchimiya M."/>
            <person name="Gore J."/>
            <person name="Moran M.A."/>
        </authorList>
    </citation>
    <scope>NUCLEOTIDE SEQUENCE [LARGE SCALE GENOMIC DNA]</scope>
    <source>
        <strain evidence="3">HF-Din03</strain>
    </source>
</reference>
<keyword evidence="3" id="KW-0238">DNA-binding</keyword>
<name>A0A850LI80_9RHOB</name>
<evidence type="ECO:0000259" key="2">
    <source>
        <dbReference type="Pfam" id="PF13463"/>
    </source>
</evidence>
<dbReference type="AlphaFoldDB" id="A0A850LI80"/>
<sequence>MFSDDWTLTVSPKSPPSGPAKPIATPIVSSDHLAGTDQGWQFSELEYAMTMTYNAFSRWMTHCMKAVGYKDFNPLDILVLHNVNHRGKEKRLSDIAFMLNVEDNHTVNYALKKLAKADLVVGRKVGKEMFYSTSDQGRQVCEAYRDVRKACLLDAAEATDRDYDEISHVARVLRSVSGLYDQASRSAASL</sequence>
<dbReference type="InterPro" id="IPR036388">
    <property type="entry name" value="WH-like_DNA-bd_sf"/>
</dbReference>
<dbReference type="GO" id="GO:0003700">
    <property type="term" value="F:DNA-binding transcription factor activity"/>
    <property type="evidence" value="ECO:0007669"/>
    <property type="project" value="InterPro"/>
</dbReference>
<evidence type="ECO:0000313" key="3">
    <source>
        <dbReference type="EMBL" id="NVK97814.1"/>
    </source>
</evidence>
<dbReference type="Proteomes" id="UP000565723">
    <property type="component" value="Unassembled WGS sequence"/>
</dbReference>
<dbReference type="CDD" id="cd00090">
    <property type="entry name" value="HTH_ARSR"/>
    <property type="match status" value="1"/>
</dbReference>
<evidence type="ECO:0000313" key="4">
    <source>
        <dbReference type="Proteomes" id="UP000565723"/>
    </source>
</evidence>
<dbReference type="InterPro" id="IPR036390">
    <property type="entry name" value="WH_DNA-bd_sf"/>
</dbReference>
<dbReference type="Pfam" id="PF13463">
    <property type="entry name" value="HTH_27"/>
    <property type="match status" value="1"/>
</dbReference>
<proteinExistence type="predicted"/>
<dbReference type="InterPro" id="IPR014601">
    <property type="entry name" value="Trans_reg_MarR_HTH"/>
</dbReference>
<feature type="region of interest" description="Disordered" evidence="1">
    <location>
        <begin position="1"/>
        <end position="22"/>
    </location>
</feature>
<protein>
    <submittedName>
        <fullName evidence="3">Winged helix DNA-binding protein</fullName>
    </submittedName>
</protein>